<dbReference type="Proteomes" id="UP001652660">
    <property type="component" value="Chromosome 5c"/>
</dbReference>
<dbReference type="PANTHER" id="PTHR17630:SF52">
    <property type="entry name" value="ENDO-1,3-1,4-BETA-D-GLUCANASE-LIKE PROTEIN"/>
    <property type="match status" value="1"/>
</dbReference>
<dbReference type="GeneID" id="113689685"/>
<protein>
    <submittedName>
        <fullName evidence="3">Endo-1,31,4-beta-D-glucanase-like</fullName>
    </submittedName>
</protein>
<feature type="domain" description="Dienelactone hydrolase" evidence="1">
    <location>
        <begin position="29"/>
        <end position="238"/>
    </location>
</feature>
<dbReference type="Gene3D" id="3.40.50.1820">
    <property type="entry name" value="alpha/beta hydrolase"/>
    <property type="match status" value="1"/>
</dbReference>
<dbReference type="RefSeq" id="XP_027063221.1">
    <property type="nucleotide sequence ID" value="XM_027207420.2"/>
</dbReference>
<dbReference type="Pfam" id="PF01738">
    <property type="entry name" value="DLH"/>
    <property type="match status" value="1"/>
</dbReference>
<reference evidence="2" key="1">
    <citation type="journal article" date="2025" name="Foods">
        <title>Unveiling the Microbial Signatures of Arabica Coffee Cherries: Insights into Ripeness Specific Diversity, Functional Traits, and Implications for Quality and Safety.</title>
        <authorList>
            <consortium name="RefSeq"/>
            <person name="Tenea G.N."/>
            <person name="Cifuentes V."/>
            <person name="Reyes P."/>
            <person name="Cevallos-Vallejos M."/>
        </authorList>
    </citation>
    <scope>NUCLEOTIDE SEQUENCE [LARGE SCALE GENOMIC DNA]</scope>
</reference>
<evidence type="ECO:0000313" key="3">
    <source>
        <dbReference type="RefSeq" id="XP_027063221.1"/>
    </source>
</evidence>
<evidence type="ECO:0000259" key="1">
    <source>
        <dbReference type="Pfam" id="PF01738"/>
    </source>
</evidence>
<proteinExistence type="predicted"/>
<organism evidence="2 3">
    <name type="scientific">Coffea arabica</name>
    <name type="common">Arabian coffee</name>
    <dbReference type="NCBI Taxonomy" id="13443"/>
    <lineage>
        <taxon>Eukaryota</taxon>
        <taxon>Viridiplantae</taxon>
        <taxon>Streptophyta</taxon>
        <taxon>Embryophyta</taxon>
        <taxon>Tracheophyta</taxon>
        <taxon>Spermatophyta</taxon>
        <taxon>Magnoliopsida</taxon>
        <taxon>eudicotyledons</taxon>
        <taxon>Gunneridae</taxon>
        <taxon>Pentapetalae</taxon>
        <taxon>asterids</taxon>
        <taxon>lamiids</taxon>
        <taxon>Gentianales</taxon>
        <taxon>Rubiaceae</taxon>
        <taxon>Ixoroideae</taxon>
        <taxon>Gardenieae complex</taxon>
        <taxon>Bertiereae - Coffeeae clade</taxon>
        <taxon>Coffeeae</taxon>
        <taxon>Coffea</taxon>
    </lineage>
</organism>
<evidence type="ECO:0000313" key="2">
    <source>
        <dbReference type="Proteomes" id="UP001652660"/>
    </source>
</evidence>
<dbReference type="GO" id="GO:0016787">
    <property type="term" value="F:hydrolase activity"/>
    <property type="evidence" value="ECO:0007669"/>
    <property type="project" value="InterPro"/>
</dbReference>
<dbReference type="InterPro" id="IPR029058">
    <property type="entry name" value="AB_hydrolase_fold"/>
</dbReference>
<dbReference type="PANTHER" id="PTHR17630">
    <property type="entry name" value="DIENELACTONE HYDROLASE"/>
    <property type="match status" value="1"/>
</dbReference>
<accession>A0A6P6SBM6</accession>
<dbReference type="InterPro" id="IPR002925">
    <property type="entry name" value="Dienelactn_hydro"/>
</dbReference>
<gene>
    <name evidence="3" type="primary">LOC113689685</name>
</gene>
<name>A0A6P6SBM6_COFAR</name>
<keyword evidence="2" id="KW-1185">Reference proteome</keyword>
<dbReference type="SUPFAM" id="SSF53474">
    <property type="entry name" value="alpha/beta-Hydrolases"/>
    <property type="match status" value="1"/>
</dbReference>
<reference evidence="3" key="2">
    <citation type="submission" date="2025-08" db="UniProtKB">
        <authorList>
            <consortium name="RefSeq"/>
        </authorList>
    </citation>
    <scope>IDENTIFICATION</scope>
    <source>
        <tissue evidence="3">Leaves</tissue>
    </source>
</reference>
<sequence>MSGPMCFSNPPKLSSTCGAGNVEEIVGLQTYVTGRRDSHRAILLIADAFGYEAPNLRKLADKVADTGFFVVVPDFLFGDPADVGNPNFDPEAWINAHPSDKGSEDAKKVIAALKSKGYTAIGAAGFCWGGMVVVKLANNLDCIQAAVVLHPGPMTEDEINEVRVPFAILGAEVDRIFSAEKIKHLASILAQKSEVDSFVKIFPGTEHGWTTRYKDEDEAAVKKAEESHLDMLNWFTKYIK</sequence>
<dbReference type="AlphaFoldDB" id="A0A6P6SBM6"/>
<dbReference type="OrthoDB" id="17560at2759"/>